<dbReference type="InterPro" id="IPR024077">
    <property type="entry name" value="Neurolysin/TOP_dom2"/>
</dbReference>
<keyword evidence="11" id="KW-1185">Reference proteome</keyword>
<dbReference type="GO" id="GO:0046872">
    <property type="term" value="F:metal ion binding"/>
    <property type="evidence" value="ECO:0007669"/>
    <property type="project" value="UniProtKB-UniRule"/>
</dbReference>
<dbReference type="FunFam" id="3.40.390.10:FF:000009">
    <property type="entry name" value="Oligopeptidase A"/>
    <property type="match status" value="1"/>
</dbReference>
<evidence type="ECO:0000256" key="8">
    <source>
        <dbReference type="SAM" id="MobiDB-lite"/>
    </source>
</evidence>
<comment type="cofactor">
    <cofactor evidence="7">
        <name>Zn(2+)</name>
        <dbReference type="ChEBI" id="CHEBI:29105"/>
    </cofactor>
    <text evidence="7">Binds 1 zinc ion.</text>
</comment>
<keyword evidence="5 7" id="KW-0862">Zinc</keyword>
<protein>
    <submittedName>
        <fullName evidence="10">Peptidase M3</fullName>
    </submittedName>
</protein>
<feature type="domain" description="Peptidase M3A/M3B catalytic" evidence="9">
    <location>
        <begin position="380"/>
        <end position="715"/>
    </location>
</feature>
<dbReference type="GO" id="GO:0004222">
    <property type="term" value="F:metalloendopeptidase activity"/>
    <property type="evidence" value="ECO:0007669"/>
    <property type="project" value="InterPro"/>
</dbReference>
<dbReference type="Pfam" id="PF01432">
    <property type="entry name" value="Peptidase_M3"/>
    <property type="match status" value="2"/>
</dbReference>
<comment type="similarity">
    <text evidence="1 7">Belongs to the peptidase M3 family.</text>
</comment>
<dbReference type="RefSeq" id="WP_105942893.1">
    <property type="nucleotide sequence ID" value="NZ_CP027433.1"/>
</dbReference>
<dbReference type="SUPFAM" id="SSF55486">
    <property type="entry name" value="Metalloproteases ('zincins'), catalytic domain"/>
    <property type="match status" value="1"/>
</dbReference>
<evidence type="ECO:0000256" key="1">
    <source>
        <dbReference type="ARBA" id="ARBA00006040"/>
    </source>
</evidence>
<dbReference type="InterPro" id="IPR024079">
    <property type="entry name" value="MetalloPept_cat_dom_sf"/>
</dbReference>
<dbReference type="EMBL" id="CP027433">
    <property type="protein sequence ID" value="AVM01182.1"/>
    <property type="molecule type" value="Genomic_DNA"/>
</dbReference>
<evidence type="ECO:0000256" key="3">
    <source>
        <dbReference type="ARBA" id="ARBA00022723"/>
    </source>
</evidence>
<gene>
    <name evidence="10" type="ORF">C6V83_13930</name>
</gene>
<accession>A0A2S0KHM1</accession>
<dbReference type="InterPro" id="IPR034005">
    <property type="entry name" value="M3A_DCP"/>
</dbReference>
<dbReference type="PANTHER" id="PTHR43660">
    <property type="entry name" value="DIPEPTIDYL CARBOXYPEPTIDASE"/>
    <property type="match status" value="1"/>
</dbReference>
<evidence type="ECO:0000256" key="4">
    <source>
        <dbReference type="ARBA" id="ARBA00022801"/>
    </source>
</evidence>
<dbReference type="InterPro" id="IPR001567">
    <property type="entry name" value="Pept_M3A_M3B_dom"/>
</dbReference>
<keyword evidence="3 7" id="KW-0479">Metal-binding</keyword>
<evidence type="ECO:0000256" key="5">
    <source>
        <dbReference type="ARBA" id="ARBA00022833"/>
    </source>
</evidence>
<dbReference type="GO" id="GO:0006508">
    <property type="term" value="P:proteolysis"/>
    <property type="evidence" value="ECO:0007669"/>
    <property type="project" value="UniProtKB-KW"/>
</dbReference>
<dbReference type="Proteomes" id="UP000239814">
    <property type="component" value="Chromosome"/>
</dbReference>
<reference evidence="10 11" key="1">
    <citation type="submission" date="2018-03" db="EMBL/GenBank/DDBJ databases">
        <title>Characteristics and genome of n-alkane degrading marine bacteria Gordonia iterans isolated from crude oil contaminated in Tae-an, South Korea.</title>
        <authorList>
            <person name="Lee S.-S."/>
            <person name="Kim H."/>
        </authorList>
    </citation>
    <scope>NUCLEOTIDE SEQUENCE [LARGE SCALE GENOMIC DNA]</scope>
    <source>
        <strain evidence="10 11">Co17</strain>
    </source>
</reference>
<dbReference type="GO" id="GO:0005829">
    <property type="term" value="C:cytosol"/>
    <property type="evidence" value="ECO:0007669"/>
    <property type="project" value="TreeGrafter"/>
</dbReference>
<evidence type="ECO:0000256" key="2">
    <source>
        <dbReference type="ARBA" id="ARBA00022670"/>
    </source>
</evidence>
<dbReference type="AlphaFoldDB" id="A0A2S0KHM1"/>
<evidence type="ECO:0000313" key="10">
    <source>
        <dbReference type="EMBL" id="AVM01182.1"/>
    </source>
</evidence>
<dbReference type="OrthoDB" id="9773538at2"/>
<evidence type="ECO:0000259" key="9">
    <source>
        <dbReference type="Pfam" id="PF01432"/>
    </source>
</evidence>
<evidence type="ECO:0000256" key="6">
    <source>
        <dbReference type="ARBA" id="ARBA00023049"/>
    </source>
</evidence>
<keyword evidence="6 7" id="KW-0482">Metalloprotease</keyword>
<organism evidence="10 11">
    <name type="scientific">Gordonia iterans</name>
    <dbReference type="NCBI Taxonomy" id="1004901"/>
    <lineage>
        <taxon>Bacteria</taxon>
        <taxon>Bacillati</taxon>
        <taxon>Actinomycetota</taxon>
        <taxon>Actinomycetes</taxon>
        <taxon>Mycobacteriales</taxon>
        <taxon>Gordoniaceae</taxon>
        <taxon>Gordonia</taxon>
    </lineage>
</organism>
<feature type="region of interest" description="Disordered" evidence="8">
    <location>
        <begin position="358"/>
        <end position="387"/>
    </location>
</feature>
<dbReference type="PANTHER" id="PTHR43660:SF1">
    <property type="entry name" value="DIPEPTIDYL CARBOXYPEPTIDASE"/>
    <property type="match status" value="1"/>
</dbReference>
<evidence type="ECO:0000313" key="11">
    <source>
        <dbReference type="Proteomes" id="UP000239814"/>
    </source>
</evidence>
<dbReference type="GO" id="GO:0004180">
    <property type="term" value="F:carboxypeptidase activity"/>
    <property type="evidence" value="ECO:0007669"/>
    <property type="project" value="TreeGrafter"/>
</dbReference>
<name>A0A2S0KHM1_9ACTN</name>
<proteinExistence type="inferred from homology"/>
<dbReference type="Gene3D" id="3.40.390.10">
    <property type="entry name" value="Collagenase (Catalytic Domain)"/>
    <property type="match status" value="1"/>
</dbReference>
<dbReference type="KEGG" id="git:C6V83_13930"/>
<evidence type="ECO:0000256" key="7">
    <source>
        <dbReference type="RuleBase" id="RU003435"/>
    </source>
</evidence>
<keyword evidence="4 7" id="KW-0378">Hydrolase</keyword>
<sequence>MADDAVNPVLADSGLPYDLPDFATISDEDFLPAYDVALAEHLAEVEAIASNSEPSTFDNTLAALEASGRSLARANGIFFNLEGADSNPRRAEIAQELAVRLTAHANTVGMHPGLYARIAALHEQIDRLELTEPQRRLLEKRYRSAVRAGAGLDADGQAEMRAISARLATLTTEFSQYLLDDTNASAVHVLDAADLDGLSDAEIAAARRLARAEGREGHLISLELPSSQSAVGKLTNRNVRQRVFEASVDRCARGNSHDTRAMILEIVELRARRARLLGYDDHAAYTIAEETAPDPAAVADLLRELGSAATAAADAEIACLTEDFGGPLEPWDVSFALAAARRTGKDDVDSLRSLNHRQDSLDQREHGAPDHRGDGAPDQRRNDAQEVRTDEFEQYCELDAVLNDGVFAAATALYGLTFTERPDLKGYHPDVRVWEVLDGADGRGVGLFLGDFYARPSKRGGAWMNNIVDQSAQLGARPVIVNVLNLTEPEPGEPCLLTADQLTTLFHEFGHALHGLLSAVEFGSQSGTSVPRDFVEFPSQVNEMWALHPDVVTRYARHWKTGEPAPTELIAAVREAADVEPAHATVEYLAAAALDLAWHRLTPESIPHDVAEFEALALDEAGLAHPLIPPRYRSTYFNHVFGGGYSSAYYSYIWSEVLDAETEQWFLRGGGLRRELGRAFAEAVLARGDSVDPVAAHAEMLGHPAEIAPLLRRRGLAPTAG</sequence>
<dbReference type="CDD" id="cd06456">
    <property type="entry name" value="M3A_DCP"/>
    <property type="match status" value="1"/>
</dbReference>
<keyword evidence="2 7" id="KW-0645">Protease</keyword>
<feature type="domain" description="Peptidase M3A/M3B catalytic" evidence="9">
    <location>
        <begin position="235"/>
        <end position="340"/>
    </location>
</feature>
<dbReference type="InterPro" id="IPR045090">
    <property type="entry name" value="Pept_M3A_M3B"/>
</dbReference>
<dbReference type="Gene3D" id="1.10.1370.40">
    <property type="match status" value="1"/>
</dbReference>
<dbReference type="Gene3D" id="1.10.1370.10">
    <property type="entry name" value="Neurolysin, domain 3"/>
    <property type="match status" value="2"/>
</dbReference>